<keyword evidence="5" id="KW-0863">Zinc-finger</keyword>
<feature type="region of interest" description="Disordered" evidence="12">
    <location>
        <begin position="286"/>
        <end position="305"/>
    </location>
</feature>
<feature type="region of interest" description="Disordered" evidence="12">
    <location>
        <begin position="158"/>
        <end position="190"/>
    </location>
</feature>
<comment type="subunit">
    <text evidence="11">Forms a heterodimer with a member of the SLX4 family.</text>
</comment>
<keyword evidence="15" id="KW-1185">Reference proteome</keyword>
<dbReference type="InterPro" id="IPR050381">
    <property type="entry name" value="SLX1_endonuclease"/>
</dbReference>
<evidence type="ECO:0000313" key="14">
    <source>
        <dbReference type="EMBL" id="KAK7087480.1"/>
    </source>
</evidence>
<dbReference type="InterPro" id="IPR000305">
    <property type="entry name" value="GIY-YIG_endonuc"/>
</dbReference>
<evidence type="ECO:0000256" key="2">
    <source>
        <dbReference type="ARBA" id="ARBA00022723"/>
    </source>
</evidence>
<dbReference type="PROSITE" id="PS50164">
    <property type="entry name" value="GIY_YIG"/>
    <property type="match status" value="1"/>
</dbReference>
<sequence>MVHEIEDFFGVYLLLCLNPRYKGRTYIGYTVDPNRRIKQHNTGSHAGGAFRTSGRGPWEMVLIIHGFPNNISALRFEWAWQHPHKFLSLKHVPVVKRSSETAYQHRWRIVCHMLRSPPWSRLALNVRWLKQDHQLDFPSNLEPPSHMPVVFGPVRSKKIQGKQNDKGSPRKKSSSSPAQQHPHTADTDMEDEDCLIPTVVKKNPLCSVCHQKLKTDSQRLSCFWPGCSMVSHMSCLAQRFLGNDLDHLIPVEGPCPGCKRSVLWGDLIRHFKGCYQNMATCNPEVFDGGSQDESPDGHWADDLKS</sequence>
<dbReference type="PANTHER" id="PTHR20208">
    <property type="entry name" value="STRUCTURE-SPECIFIC ENDONUCLEASE SUBUNIT SLX1"/>
    <property type="match status" value="1"/>
</dbReference>
<evidence type="ECO:0000256" key="7">
    <source>
        <dbReference type="ARBA" id="ARBA00022833"/>
    </source>
</evidence>
<dbReference type="GO" id="GO:0017108">
    <property type="term" value="F:5'-flap endonuclease activity"/>
    <property type="evidence" value="ECO:0007669"/>
    <property type="project" value="InterPro"/>
</dbReference>
<comment type="caution">
    <text evidence="11">Lacks conserved residue(s) required for the propagation of feature annotation.</text>
</comment>
<dbReference type="EMBL" id="JBAMIC010004070">
    <property type="protein sequence ID" value="KAK7087480.1"/>
    <property type="molecule type" value="Genomic_DNA"/>
</dbReference>
<keyword evidence="4 11" id="KW-0227">DNA damage</keyword>
<dbReference type="FunFam" id="3.40.1440.10:FF:000008">
    <property type="entry name" value="Structure-specific endonuclease subunit SLX1 homolog"/>
    <property type="match status" value="1"/>
</dbReference>
<keyword evidence="1 11" id="KW-0540">Nuclease</keyword>
<dbReference type="Pfam" id="PF01541">
    <property type="entry name" value="GIY-YIG"/>
    <property type="match status" value="1"/>
</dbReference>
<dbReference type="GO" id="GO:0033557">
    <property type="term" value="C:Slx1-Slx4 complex"/>
    <property type="evidence" value="ECO:0007669"/>
    <property type="project" value="UniProtKB-UniRule"/>
</dbReference>
<dbReference type="Gene3D" id="3.30.40.10">
    <property type="entry name" value="Zinc/RING finger domain, C3HC4 (zinc finger)"/>
    <property type="match status" value="1"/>
</dbReference>
<dbReference type="InterPro" id="IPR013083">
    <property type="entry name" value="Znf_RING/FYVE/PHD"/>
</dbReference>
<organism evidence="14 15">
    <name type="scientific">Littorina saxatilis</name>
    <dbReference type="NCBI Taxonomy" id="31220"/>
    <lineage>
        <taxon>Eukaryota</taxon>
        <taxon>Metazoa</taxon>
        <taxon>Spiralia</taxon>
        <taxon>Lophotrochozoa</taxon>
        <taxon>Mollusca</taxon>
        <taxon>Gastropoda</taxon>
        <taxon>Caenogastropoda</taxon>
        <taxon>Littorinimorpha</taxon>
        <taxon>Littorinoidea</taxon>
        <taxon>Littorinidae</taxon>
        <taxon>Littorina</taxon>
    </lineage>
</organism>
<evidence type="ECO:0000313" key="15">
    <source>
        <dbReference type="Proteomes" id="UP001374579"/>
    </source>
</evidence>
<keyword evidence="2" id="KW-0479">Metal-binding</keyword>
<dbReference type="GO" id="GO:0000724">
    <property type="term" value="P:double-strand break repair via homologous recombination"/>
    <property type="evidence" value="ECO:0007669"/>
    <property type="project" value="TreeGrafter"/>
</dbReference>
<evidence type="ECO:0000256" key="3">
    <source>
        <dbReference type="ARBA" id="ARBA00022759"/>
    </source>
</evidence>
<comment type="similarity">
    <text evidence="11">Belongs to the SLX1 family.</text>
</comment>
<feature type="domain" description="GIY-YIG" evidence="13">
    <location>
        <begin position="7"/>
        <end position="90"/>
    </location>
</feature>
<comment type="caution">
    <text evidence="14">The sequence shown here is derived from an EMBL/GenBank/DDBJ whole genome shotgun (WGS) entry which is preliminary data.</text>
</comment>
<feature type="compositionally biased region" description="Basic and acidic residues" evidence="12">
    <location>
        <begin position="295"/>
        <end position="305"/>
    </location>
</feature>
<dbReference type="SUPFAM" id="SSF82771">
    <property type="entry name" value="GIY-YIG endonuclease"/>
    <property type="match status" value="1"/>
</dbReference>
<protein>
    <recommendedName>
        <fullName evidence="11">Structure-specific endonuclease subunit SLX1 homolog</fullName>
        <ecNumber evidence="11">3.1.-.-</ecNumber>
    </recommendedName>
</protein>
<keyword evidence="3 11" id="KW-0255">Endonuclease</keyword>
<evidence type="ECO:0000256" key="5">
    <source>
        <dbReference type="ARBA" id="ARBA00022771"/>
    </source>
</evidence>
<keyword evidence="8 11" id="KW-0233">DNA recombination</keyword>
<accession>A0AAN9AIC2</accession>
<gene>
    <name evidence="14" type="ORF">V1264_021526</name>
</gene>
<proteinExistence type="inferred from homology"/>
<keyword evidence="6 11" id="KW-0378">Hydrolase</keyword>
<dbReference type="Proteomes" id="UP001374579">
    <property type="component" value="Unassembled WGS sequence"/>
</dbReference>
<evidence type="ECO:0000256" key="8">
    <source>
        <dbReference type="ARBA" id="ARBA00023172"/>
    </source>
</evidence>
<evidence type="ECO:0000256" key="6">
    <source>
        <dbReference type="ARBA" id="ARBA00022801"/>
    </source>
</evidence>
<dbReference type="InterPro" id="IPR048749">
    <property type="entry name" value="SLX1_C"/>
</dbReference>
<dbReference type="AlphaFoldDB" id="A0AAN9AIC2"/>
<dbReference type="GO" id="GO:0008270">
    <property type="term" value="F:zinc ion binding"/>
    <property type="evidence" value="ECO:0007669"/>
    <property type="project" value="UniProtKB-KW"/>
</dbReference>
<dbReference type="GO" id="GO:0008821">
    <property type="term" value="F:crossover junction DNA endonuclease activity"/>
    <property type="evidence" value="ECO:0007669"/>
    <property type="project" value="TreeGrafter"/>
</dbReference>
<keyword evidence="10 11" id="KW-0539">Nucleus</keyword>
<dbReference type="HAMAP" id="MF_03100">
    <property type="entry name" value="Endonuc_su_Slx1"/>
    <property type="match status" value="1"/>
</dbReference>
<evidence type="ECO:0000259" key="13">
    <source>
        <dbReference type="PROSITE" id="PS50164"/>
    </source>
</evidence>
<evidence type="ECO:0000256" key="4">
    <source>
        <dbReference type="ARBA" id="ARBA00022763"/>
    </source>
</evidence>
<dbReference type="Gene3D" id="3.40.1440.10">
    <property type="entry name" value="GIY-YIG endonuclease"/>
    <property type="match status" value="1"/>
</dbReference>
<dbReference type="PANTHER" id="PTHR20208:SF10">
    <property type="entry name" value="STRUCTURE-SPECIFIC ENDONUCLEASE SUBUNIT SLX1"/>
    <property type="match status" value="1"/>
</dbReference>
<evidence type="ECO:0000256" key="9">
    <source>
        <dbReference type="ARBA" id="ARBA00023204"/>
    </source>
</evidence>
<evidence type="ECO:0000256" key="10">
    <source>
        <dbReference type="ARBA" id="ARBA00023242"/>
    </source>
</evidence>
<evidence type="ECO:0000256" key="12">
    <source>
        <dbReference type="SAM" id="MobiDB-lite"/>
    </source>
</evidence>
<evidence type="ECO:0000256" key="1">
    <source>
        <dbReference type="ARBA" id="ARBA00022722"/>
    </source>
</evidence>
<dbReference type="EC" id="3.1.-.-" evidence="11"/>
<comment type="subcellular location">
    <subcellularLocation>
        <location evidence="11">Nucleus</location>
    </subcellularLocation>
</comment>
<comment type="cofactor">
    <cofactor evidence="11">
        <name>a divalent metal cation</name>
        <dbReference type="ChEBI" id="CHEBI:60240"/>
    </cofactor>
</comment>
<dbReference type="InterPro" id="IPR027520">
    <property type="entry name" value="Slx1"/>
</dbReference>
<dbReference type="CDD" id="cd10455">
    <property type="entry name" value="GIY-YIG_SLX1"/>
    <property type="match status" value="1"/>
</dbReference>
<comment type="function">
    <text evidence="11">Catalytic subunit of a heterodimeric structure-specific endonuclease that resolves DNA secondary structures generated during DNA repair and recombination. Has endonuclease activity towards branched DNA substrates, introducing single-strand cuts in duplex DNA close to junctions with ss-DNA.</text>
</comment>
<name>A0AAN9AIC2_9CAEN</name>
<keyword evidence="9 11" id="KW-0234">DNA repair</keyword>
<dbReference type="InterPro" id="IPR035901">
    <property type="entry name" value="GIY-YIG_endonuc_sf"/>
</dbReference>
<dbReference type="Pfam" id="PF21202">
    <property type="entry name" value="SLX1_C"/>
    <property type="match status" value="1"/>
</dbReference>
<evidence type="ECO:0000256" key="11">
    <source>
        <dbReference type="HAMAP-Rule" id="MF_03100"/>
    </source>
</evidence>
<keyword evidence="7" id="KW-0862">Zinc</keyword>
<reference evidence="14 15" key="1">
    <citation type="submission" date="2024-02" db="EMBL/GenBank/DDBJ databases">
        <title>Chromosome-scale genome assembly of the rough periwinkle Littorina saxatilis.</title>
        <authorList>
            <person name="De Jode A."/>
            <person name="Faria R."/>
            <person name="Formenti G."/>
            <person name="Sims Y."/>
            <person name="Smith T.P."/>
            <person name="Tracey A."/>
            <person name="Wood J.M.D."/>
            <person name="Zagrodzka Z.B."/>
            <person name="Johannesson K."/>
            <person name="Butlin R.K."/>
            <person name="Leder E.H."/>
        </authorList>
    </citation>
    <scope>NUCLEOTIDE SEQUENCE [LARGE SCALE GENOMIC DNA]</scope>
    <source>
        <strain evidence="14">Snail1</strain>
        <tissue evidence="14">Muscle</tissue>
    </source>
</reference>